<evidence type="ECO:0000313" key="2">
    <source>
        <dbReference type="EMBL" id="SEC30063.1"/>
    </source>
</evidence>
<dbReference type="AlphaFoldDB" id="A0A1H4RDX8"/>
<evidence type="ECO:0000256" key="1">
    <source>
        <dbReference type="SAM" id="Phobius"/>
    </source>
</evidence>
<protein>
    <submittedName>
        <fullName evidence="2">Uncharacterized protein</fullName>
    </submittedName>
</protein>
<keyword evidence="1" id="KW-1133">Transmembrane helix</keyword>
<proteinExistence type="predicted"/>
<name>A0A1H4RDX8_9PSED</name>
<gene>
    <name evidence="2" type="ORF">SAMN05216178_4154</name>
</gene>
<sequence>MLFFLRDQALVRLLSDCQRRVINAQSRADLLEVLDRLEVFPGGLEFDHVQSITLLVLAFASLAAALLMDGMGGMFWVFVALCFFSYRVSKGISGVSTDLAASIARKCMMLGNGLSEFDSSADWRLKRLDNEFTDYRRGSERERRRILDSLQGVYRGERHSLAFEYHQLRYVISSCERGAGGDLKTVYTNYQRYSLVVDFPWVREIALRSSPLEIQLSGQPFKTDREDFNQAFVLRGNDPASCEHFATPATLDLLLELSRQLHGANLEFSGQGRLCLSFNNEDIMVHADPGPLSDLAVFRERIEAGIELPKLYPLLGLIEQLARLHDGHVAPAVAPQAPESLELIKEA</sequence>
<keyword evidence="1" id="KW-0472">Membrane</keyword>
<keyword evidence="1" id="KW-0812">Transmembrane</keyword>
<feature type="transmembrane region" description="Helical" evidence="1">
    <location>
        <begin position="54"/>
        <end position="84"/>
    </location>
</feature>
<evidence type="ECO:0000313" key="3">
    <source>
        <dbReference type="Proteomes" id="UP000198982"/>
    </source>
</evidence>
<accession>A0A1H4RDX8</accession>
<reference evidence="3" key="1">
    <citation type="submission" date="2016-10" db="EMBL/GenBank/DDBJ databases">
        <authorList>
            <person name="Varghese N."/>
            <person name="Submissions S."/>
        </authorList>
    </citation>
    <scope>NUCLEOTIDE SEQUENCE [LARGE SCALE GENOMIC DNA]</scope>
    <source>
        <strain evidence="3">DSM 9751</strain>
    </source>
</reference>
<organism evidence="2 3">
    <name type="scientific">Pseudomonas saponiphila</name>
    <dbReference type="NCBI Taxonomy" id="556534"/>
    <lineage>
        <taxon>Bacteria</taxon>
        <taxon>Pseudomonadati</taxon>
        <taxon>Pseudomonadota</taxon>
        <taxon>Gammaproteobacteria</taxon>
        <taxon>Pseudomonadales</taxon>
        <taxon>Pseudomonadaceae</taxon>
        <taxon>Pseudomonas</taxon>
    </lineage>
</organism>
<dbReference type="Proteomes" id="UP000198982">
    <property type="component" value="Unassembled WGS sequence"/>
</dbReference>
<dbReference type="RefSeq" id="WP_092316576.1">
    <property type="nucleotide sequence ID" value="NZ_FNTJ01000001.1"/>
</dbReference>
<dbReference type="EMBL" id="FNTJ01000001">
    <property type="protein sequence ID" value="SEC30063.1"/>
    <property type="molecule type" value="Genomic_DNA"/>
</dbReference>
<keyword evidence="3" id="KW-1185">Reference proteome</keyword>